<evidence type="ECO:0000256" key="4">
    <source>
        <dbReference type="ARBA" id="ARBA00023186"/>
    </source>
</evidence>
<dbReference type="EMBL" id="CP016440">
    <property type="protein sequence ID" value="ANY15360.1"/>
    <property type="molecule type" value="Genomic_DNA"/>
</dbReference>
<comment type="domain">
    <text evidence="5">The PRC barrel domain binds ribosomal protein uS19.</text>
</comment>
<dbReference type="Proteomes" id="UP000053096">
    <property type="component" value="Unassembled WGS sequence"/>
</dbReference>
<feature type="domain" description="Ribosome maturation factor RimM PRC barrel" evidence="7">
    <location>
        <begin position="114"/>
        <end position="195"/>
    </location>
</feature>
<dbReference type="Pfam" id="PF01782">
    <property type="entry name" value="RimM"/>
    <property type="match status" value="1"/>
</dbReference>
<accession>A0A0J6C9C2</accession>
<evidence type="ECO:0000256" key="5">
    <source>
        <dbReference type="HAMAP-Rule" id="MF_00014"/>
    </source>
</evidence>
<dbReference type="SUPFAM" id="SSF50346">
    <property type="entry name" value="PRC-barrel domain"/>
    <property type="match status" value="1"/>
</dbReference>
<accession>A0A0M7FXQ2</accession>
<feature type="domain" description="RimM N-terminal" evidence="6">
    <location>
        <begin position="15"/>
        <end position="102"/>
    </location>
</feature>
<dbReference type="Gene3D" id="2.40.30.60">
    <property type="entry name" value="RimM"/>
    <property type="match status" value="1"/>
</dbReference>
<keyword evidence="2 5" id="KW-0690">Ribosome biogenesis</keyword>
<comment type="subcellular location">
    <subcellularLocation>
        <location evidence="5">Cytoplasm</location>
    </subcellularLocation>
</comment>
<dbReference type="AlphaFoldDB" id="A0A0J6C9C2"/>
<dbReference type="OrthoDB" id="9783509at2"/>
<name>A0A0J6C9C2_9BORD</name>
<evidence type="ECO:0000313" key="10">
    <source>
        <dbReference type="Proteomes" id="UP000053096"/>
    </source>
</evidence>
<dbReference type="SUPFAM" id="SSF50447">
    <property type="entry name" value="Translation proteins"/>
    <property type="match status" value="1"/>
</dbReference>
<evidence type="ECO:0000256" key="1">
    <source>
        <dbReference type="ARBA" id="ARBA00022490"/>
    </source>
</evidence>
<dbReference type="Proteomes" id="UP000092950">
    <property type="component" value="Chromosome"/>
</dbReference>
<dbReference type="GO" id="GO:0005840">
    <property type="term" value="C:ribosome"/>
    <property type="evidence" value="ECO:0007669"/>
    <property type="project" value="InterPro"/>
</dbReference>
<evidence type="ECO:0000313" key="8">
    <source>
        <dbReference type="EMBL" id="ANY15360.1"/>
    </source>
</evidence>
<keyword evidence="11" id="KW-1185">Reference proteome</keyword>
<dbReference type="EMBL" id="CYTV01000006">
    <property type="protein sequence ID" value="CUI87013.1"/>
    <property type="molecule type" value="Genomic_DNA"/>
</dbReference>
<keyword evidence="1 5" id="KW-0963">Cytoplasm</keyword>
<evidence type="ECO:0000259" key="6">
    <source>
        <dbReference type="Pfam" id="PF01782"/>
    </source>
</evidence>
<dbReference type="Pfam" id="PF24986">
    <property type="entry name" value="PRC_RimM"/>
    <property type="match status" value="1"/>
</dbReference>
<evidence type="ECO:0000313" key="11">
    <source>
        <dbReference type="Proteomes" id="UP000092950"/>
    </source>
</evidence>
<dbReference type="HAMAP" id="MF_00014">
    <property type="entry name" value="Ribosome_mat_RimM"/>
    <property type="match status" value="1"/>
</dbReference>
<keyword evidence="3 5" id="KW-0698">rRNA processing</keyword>
<dbReference type="InterPro" id="IPR011961">
    <property type="entry name" value="RimM"/>
</dbReference>
<proteinExistence type="inferred from homology"/>
<keyword evidence="4 5" id="KW-0143">Chaperone</keyword>
<dbReference type="NCBIfam" id="TIGR02273">
    <property type="entry name" value="16S_RimM"/>
    <property type="match status" value="1"/>
</dbReference>
<dbReference type="Gene3D" id="2.30.30.240">
    <property type="entry name" value="PRC-barrel domain"/>
    <property type="match status" value="1"/>
</dbReference>
<dbReference type="GO" id="GO:0043022">
    <property type="term" value="F:ribosome binding"/>
    <property type="evidence" value="ECO:0007669"/>
    <property type="project" value="InterPro"/>
</dbReference>
<dbReference type="GO" id="GO:0042274">
    <property type="term" value="P:ribosomal small subunit biogenesis"/>
    <property type="evidence" value="ECO:0007669"/>
    <property type="project" value="UniProtKB-UniRule"/>
</dbReference>
<dbReference type="GO" id="GO:0005737">
    <property type="term" value="C:cytoplasm"/>
    <property type="evidence" value="ECO:0007669"/>
    <property type="project" value="UniProtKB-SubCell"/>
</dbReference>
<dbReference type="PANTHER" id="PTHR33692:SF1">
    <property type="entry name" value="RIBOSOME MATURATION FACTOR RIMM"/>
    <property type="match status" value="1"/>
</dbReference>
<dbReference type="KEGG" id="bpdz:BBN53_05325"/>
<gene>
    <name evidence="5 9" type="primary">rimM</name>
    <name evidence="8" type="ORF">BBN53_05325</name>
    <name evidence="9" type="ORF">ERS370011_02644</name>
</gene>
<protein>
    <recommendedName>
        <fullName evidence="5">Ribosome maturation factor RimM</fullName>
    </recommendedName>
</protein>
<sequence length="197" mass="21413">MSKHADSLPDDLVELGRVASAYGVKGWIKVQPHSAQADVLRAVPRWWLAMPVPAGRASPAPRAYAVQQCRVHGASAVAQLEGVADRDQAEALKGASVWVPRAAFPKAADDEYYWVDLIGCAFHSNAEGADRRLGVVAEVFENAAHAILRVVCQDADGQPLLDAKGRPREMLVPFVRAHIHAVDLAARRIDSDWPLED</sequence>
<evidence type="ECO:0000259" key="7">
    <source>
        <dbReference type="Pfam" id="PF24986"/>
    </source>
</evidence>
<evidence type="ECO:0000256" key="3">
    <source>
        <dbReference type="ARBA" id="ARBA00022552"/>
    </source>
</evidence>
<organism evidence="9 10">
    <name type="scientific">Bordetella pseudohinzii</name>
    <dbReference type="NCBI Taxonomy" id="1331258"/>
    <lineage>
        <taxon>Bacteria</taxon>
        <taxon>Pseudomonadati</taxon>
        <taxon>Pseudomonadota</taxon>
        <taxon>Betaproteobacteria</taxon>
        <taxon>Burkholderiales</taxon>
        <taxon>Alcaligenaceae</taxon>
        <taxon>Bordetella</taxon>
    </lineage>
</organism>
<reference evidence="8 11" key="2">
    <citation type="submission" date="2016-07" db="EMBL/GenBank/DDBJ databases">
        <title>Complete genome sequences of Bordetella pseudohinzii.</title>
        <authorList>
            <person name="Spilker T."/>
            <person name="Darrah R."/>
            <person name="LiPuma J.J."/>
        </authorList>
    </citation>
    <scope>NUCLEOTIDE SEQUENCE [LARGE SCALE GENOMIC DNA]</scope>
    <source>
        <strain evidence="8 11">HI4681</strain>
    </source>
</reference>
<dbReference type="GO" id="GO:0006364">
    <property type="term" value="P:rRNA processing"/>
    <property type="evidence" value="ECO:0007669"/>
    <property type="project" value="UniProtKB-UniRule"/>
</dbReference>
<dbReference type="InterPro" id="IPR056792">
    <property type="entry name" value="PRC_RimM"/>
</dbReference>
<dbReference type="PANTHER" id="PTHR33692">
    <property type="entry name" value="RIBOSOME MATURATION FACTOR RIMM"/>
    <property type="match status" value="1"/>
</dbReference>
<dbReference type="InterPro" id="IPR002676">
    <property type="entry name" value="RimM_N"/>
</dbReference>
<comment type="subunit">
    <text evidence="5">Binds ribosomal protein uS19.</text>
</comment>
<evidence type="ECO:0000256" key="2">
    <source>
        <dbReference type="ARBA" id="ARBA00022517"/>
    </source>
</evidence>
<comment type="similarity">
    <text evidence="5">Belongs to the RimM family.</text>
</comment>
<dbReference type="InterPro" id="IPR011033">
    <property type="entry name" value="PRC_barrel-like_sf"/>
</dbReference>
<dbReference type="InterPro" id="IPR036976">
    <property type="entry name" value="RimM_N_sf"/>
</dbReference>
<dbReference type="RefSeq" id="WP_043212416.1">
    <property type="nucleotide sequence ID" value="NZ_CAJGUP010000086.1"/>
</dbReference>
<evidence type="ECO:0000313" key="9">
    <source>
        <dbReference type="EMBL" id="CUI87013.1"/>
    </source>
</evidence>
<reference evidence="9 10" key="1">
    <citation type="submission" date="2015-09" db="EMBL/GenBank/DDBJ databases">
        <authorList>
            <person name="Jackson K.R."/>
            <person name="Lunt B.L."/>
            <person name="Fisher J.N.B."/>
            <person name="Gardner A.V."/>
            <person name="Bailey M.E."/>
            <person name="Deus L.M."/>
            <person name="Earl A.S."/>
            <person name="Gibby P.D."/>
            <person name="Hartmann K.A."/>
            <person name="Liu J.E."/>
            <person name="Manci A.M."/>
            <person name="Nielsen D.A."/>
            <person name="Solomon M.B."/>
            <person name="Breakwell D.P."/>
            <person name="Burnett S.H."/>
            <person name="Grose J.H."/>
        </authorList>
    </citation>
    <scope>NUCLEOTIDE SEQUENCE [LARGE SCALE GENOMIC DNA]</scope>
    <source>
        <strain evidence="9 10">2789STDY5608636</strain>
    </source>
</reference>
<dbReference type="InterPro" id="IPR009000">
    <property type="entry name" value="Transl_B-barrel_sf"/>
</dbReference>
<comment type="function">
    <text evidence="5">An accessory protein needed during the final step in the assembly of 30S ribosomal subunit, possibly for assembly of the head region. Essential for efficient processing of 16S rRNA. May be needed both before and after RbfA during the maturation of 16S rRNA. It has affinity for free ribosomal 30S subunits but not for 70S ribosomes.</text>
</comment>